<dbReference type="Gene3D" id="3.30.2320.30">
    <property type="entry name" value="ATP synthase, E subunit, C-terminal"/>
    <property type="match status" value="1"/>
</dbReference>
<evidence type="ECO:0000256" key="1">
    <source>
        <dbReference type="ARBA" id="ARBA00005901"/>
    </source>
</evidence>
<dbReference type="GO" id="GO:0046961">
    <property type="term" value="F:proton-transporting ATPase activity, rotational mechanism"/>
    <property type="evidence" value="ECO:0007669"/>
    <property type="project" value="InterPro"/>
</dbReference>
<keyword evidence="6" id="KW-1185">Reference proteome</keyword>
<keyword evidence="2 4" id="KW-0813">Transport</keyword>
<accession>A0AAE3E842</accession>
<organism evidence="5 6">
    <name type="scientific">Hominifimenecus microfluidus</name>
    <dbReference type="NCBI Taxonomy" id="2885348"/>
    <lineage>
        <taxon>Bacteria</taxon>
        <taxon>Bacillati</taxon>
        <taxon>Bacillota</taxon>
        <taxon>Clostridia</taxon>
        <taxon>Lachnospirales</taxon>
        <taxon>Lachnospiraceae</taxon>
        <taxon>Hominifimenecus</taxon>
    </lineage>
</organism>
<dbReference type="Pfam" id="PF01991">
    <property type="entry name" value="vATP-synt_E"/>
    <property type="match status" value="1"/>
</dbReference>
<evidence type="ECO:0000313" key="5">
    <source>
        <dbReference type="EMBL" id="MCC2229873.1"/>
    </source>
</evidence>
<evidence type="ECO:0000313" key="6">
    <source>
        <dbReference type="Proteomes" id="UP001198182"/>
    </source>
</evidence>
<dbReference type="Gene3D" id="1.20.5.620">
    <property type="entry name" value="F1F0 ATP synthase subunit B, membrane domain"/>
    <property type="match status" value="1"/>
</dbReference>
<comment type="function">
    <text evidence="4">Produces ATP from ADP in the presence of a proton gradient across the membrane.</text>
</comment>
<dbReference type="RefSeq" id="WP_308452659.1">
    <property type="nucleotide sequence ID" value="NZ_JAJEQR010000005.1"/>
</dbReference>
<keyword evidence="3 4" id="KW-0406">Ion transport</keyword>
<evidence type="ECO:0000256" key="3">
    <source>
        <dbReference type="ARBA" id="ARBA00023065"/>
    </source>
</evidence>
<dbReference type="InterPro" id="IPR038495">
    <property type="entry name" value="ATPase_E_C"/>
</dbReference>
<keyword evidence="4" id="KW-0375">Hydrogen ion transport</keyword>
<sequence length="189" mass="21329">MSVEKITARILQEAQDEAAALKAKAEAERDAMLQKAKDEAAMQTLTMQQKAQTDALLLKERRKSVAELEARKLRLSAKQEMIETAFDEAAEQLVHMDQEEYKKFLLSLLAPYYKQVGEIVLNERDKKNLERKLMAELTESPMVVAEDTANIKGGFILRQGCVSINASVEKLLEQVKKDITVQIAETLFS</sequence>
<dbReference type="InterPro" id="IPR002842">
    <property type="entry name" value="ATPase_V1_Esu"/>
</dbReference>
<reference evidence="5" key="1">
    <citation type="submission" date="2021-10" db="EMBL/GenBank/DDBJ databases">
        <title>Anaerobic single-cell dispensing facilitates the cultivation of human gut bacteria.</title>
        <authorList>
            <person name="Afrizal A."/>
        </authorList>
    </citation>
    <scope>NUCLEOTIDE SEQUENCE</scope>
    <source>
        <strain evidence="5">CLA-AA-H215</strain>
    </source>
</reference>
<dbReference type="GO" id="GO:0033178">
    <property type="term" value="C:proton-transporting two-sector ATPase complex, catalytic domain"/>
    <property type="evidence" value="ECO:0007669"/>
    <property type="project" value="InterPro"/>
</dbReference>
<keyword evidence="4" id="KW-0066">ATP synthesis</keyword>
<dbReference type="Proteomes" id="UP001198182">
    <property type="component" value="Unassembled WGS sequence"/>
</dbReference>
<name>A0AAE3E842_9FIRM</name>
<gene>
    <name evidence="4" type="primary">atpE</name>
    <name evidence="5" type="ORF">LKD81_02490</name>
</gene>
<dbReference type="GO" id="GO:0042777">
    <property type="term" value="P:proton motive force-driven plasma membrane ATP synthesis"/>
    <property type="evidence" value="ECO:0007669"/>
    <property type="project" value="UniProtKB-UniRule"/>
</dbReference>
<comment type="similarity">
    <text evidence="1 4">Belongs to the V-ATPase E subunit family.</text>
</comment>
<dbReference type="AlphaFoldDB" id="A0AAE3E842"/>
<dbReference type="GO" id="GO:0005524">
    <property type="term" value="F:ATP binding"/>
    <property type="evidence" value="ECO:0007669"/>
    <property type="project" value="UniProtKB-UniRule"/>
</dbReference>
<dbReference type="EMBL" id="JAJEQR010000005">
    <property type="protein sequence ID" value="MCC2229873.1"/>
    <property type="molecule type" value="Genomic_DNA"/>
</dbReference>
<comment type="caution">
    <text evidence="5">The sequence shown here is derived from an EMBL/GenBank/DDBJ whole genome shotgun (WGS) entry which is preliminary data.</text>
</comment>
<dbReference type="SUPFAM" id="SSF160527">
    <property type="entry name" value="V-type ATPase subunit E-like"/>
    <property type="match status" value="1"/>
</dbReference>
<dbReference type="HAMAP" id="MF_00311">
    <property type="entry name" value="ATP_synth_E_arch"/>
    <property type="match status" value="1"/>
</dbReference>
<evidence type="ECO:0000256" key="2">
    <source>
        <dbReference type="ARBA" id="ARBA00022448"/>
    </source>
</evidence>
<proteinExistence type="inferred from homology"/>
<dbReference type="GO" id="GO:0046933">
    <property type="term" value="F:proton-transporting ATP synthase activity, rotational mechanism"/>
    <property type="evidence" value="ECO:0007669"/>
    <property type="project" value="UniProtKB-UniRule"/>
</dbReference>
<evidence type="ECO:0000256" key="4">
    <source>
        <dbReference type="HAMAP-Rule" id="MF_00311"/>
    </source>
</evidence>
<protein>
    <recommendedName>
        <fullName evidence="4">V-type proton ATPase subunit E</fullName>
    </recommendedName>
    <alternativeName>
        <fullName evidence="4">V-ATPase subunit E</fullName>
    </alternativeName>
</protein>